<dbReference type="InterPro" id="IPR036390">
    <property type="entry name" value="WH_DNA-bd_sf"/>
</dbReference>
<evidence type="ECO:0000313" key="7">
    <source>
        <dbReference type="Proteomes" id="UP000608513"/>
    </source>
</evidence>
<dbReference type="GO" id="GO:0003677">
    <property type="term" value="F:DNA binding"/>
    <property type="evidence" value="ECO:0007669"/>
    <property type="project" value="UniProtKB-UniRule"/>
</dbReference>
<dbReference type="GO" id="GO:0045892">
    <property type="term" value="P:negative regulation of DNA-templated transcription"/>
    <property type="evidence" value="ECO:0007669"/>
    <property type="project" value="UniProtKB-UniRule"/>
</dbReference>
<dbReference type="CDD" id="cd07377">
    <property type="entry name" value="WHTH_GntR"/>
    <property type="match status" value="1"/>
</dbReference>
<evidence type="ECO:0000256" key="4">
    <source>
        <dbReference type="NCBIfam" id="TIGR02018"/>
    </source>
</evidence>
<evidence type="ECO:0000256" key="3">
    <source>
        <dbReference type="ARBA" id="ARBA00023163"/>
    </source>
</evidence>
<reference evidence="6" key="1">
    <citation type="submission" date="2020-08" db="EMBL/GenBank/DDBJ databases">
        <title>Ramlibacter sp. USB13 16S ribosomal RNA gene genome sequencing and assembly.</title>
        <authorList>
            <person name="Kang M."/>
        </authorList>
    </citation>
    <scope>NUCLEOTIDE SEQUENCE</scope>
    <source>
        <strain evidence="6">USB13</strain>
    </source>
</reference>
<keyword evidence="2" id="KW-0238">DNA-binding</keyword>
<gene>
    <name evidence="6" type="primary">hutC</name>
    <name evidence="6" type="ORF">H8N03_13200</name>
</gene>
<sequence length="240" mass="26665">MLGPMAKDERPAYEQVKGWIRQHIASGEWKPGDVVPSEASLMERFAISRMTANRALRELATEGLVKRVQGSGTRVAQLHRISSQLVIRDIHEEVAERGHVHSTRVIKVVQEKAEAALAESLGVKRGARVFHSVLVHLENGVPIQYEDRYVNPQAAPHYLETDFTRISPTHHLLEHAPLTEASYTIEACLPSAEEAKALQIRTSEPCLAMVRRTVSGANVASVARQLYPGTRYSFSGQFQA</sequence>
<proteinExistence type="predicted"/>
<dbReference type="GO" id="GO:0003700">
    <property type="term" value="F:DNA-binding transcription factor activity"/>
    <property type="evidence" value="ECO:0007669"/>
    <property type="project" value="UniProtKB-UniRule"/>
</dbReference>
<dbReference type="Proteomes" id="UP000608513">
    <property type="component" value="Unassembled WGS sequence"/>
</dbReference>
<evidence type="ECO:0000313" key="6">
    <source>
        <dbReference type="EMBL" id="MBC5783906.1"/>
    </source>
</evidence>
<evidence type="ECO:0000256" key="2">
    <source>
        <dbReference type="ARBA" id="ARBA00023125"/>
    </source>
</evidence>
<dbReference type="PROSITE" id="PS50949">
    <property type="entry name" value="HTH_GNTR"/>
    <property type="match status" value="1"/>
</dbReference>
<dbReference type="InterPro" id="IPR036388">
    <property type="entry name" value="WH-like_DNA-bd_sf"/>
</dbReference>
<dbReference type="FunFam" id="1.10.10.10:FF:000079">
    <property type="entry name" value="GntR family transcriptional regulator"/>
    <property type="match status" value="1"/>
</dbReference>
<keyword evidence="1" id="KW-0805">Transcription regulation</keyword>
<name>A0A923MS10_9BURK</name>
<accession>A0A923MS10</accession>
<dbReference type="GO" id="GO:0006547">
    <property type="term" value="P:L-histidine metabolic process"/>
    <property type="evidence" value="ECO:0007669"/>
    <property type="project" value="UniProtKB-UniRule"/>
</dbReference>
<dbReference type="SMART" id="SM00345">
    <property type="entry name" value="HTH_GNTR"/>
    <property type="match status" value="1"/>
</dbReference>
<dbReference type="SUPFAM" id="SSF46785">
    <property type="entry name" value="Winged helix' DNA-binding domain"/>
    <property type="match status" value="1"/>
</dbReference>
<dbReference type="NCBIfam" id="TIGR02018">
    <property type="entry name" value="his_ut_repres"/>
    <property type="match status" value="1"/>
</dbReference>
<dbReference type="EMBL" id="JACORT010000005">
    <property type="protein sequence ID" value="MBC5783906.1"/>
    <property type="molecule type" value="Genomic_DNA"/>
</dbReference>
<dbReference type="PANTHER" id="PTHR44846">
    <property type="entry name" value="MANNOSYL-D-GLYCERATE TRANSPORT/METABOLISM SYSTEM REPRESSOR MNGR-RELATED"/>
    <property type="match status" value="1"/>
</dbReference>
<dbReference type="SMART" id="SM00866">
    <property type="entry name" value="UTRA"/>
    <property type="match status" value="1"/>
</dbReference>
<dbReference type="InterPro" id="IPR000524">
    <property type="entry name" value="Tscrpt_reg_HTH_GntR"/>
</dbReference>
<dbReference type="Gene3D" id="1.10.10.10">
    <property type="entry name" value="Winged helix-like DNA-binding domain superfamily/Winged helix DNA-binding domain"/>
    <property type="match status" value="1"/>
</dbReference>
<dbReference type="PRINTS" id="PR00035">
    <property type="entry name" value="HTHGNTR"/>
</dbReference>
<evidence type="ECO:0000256" key="1">
    <source>
        <dbReference type="ARBA" id="ARBA00023015"/>
    </source>
</evidence>
<dbReference type="InterPro" id="IPR050679">
    <property type="entry name" value="Bact_HTH_transcr_reg"/>
</dbReference>
<dbReference type="InterPro" id="IPR010248">
    <property type="entry name" value="His_ut_repres"/>
</dbReference>
<dbReference type="InterPro" id="IPR028978">
    <property type="entry name" value="Chorismate_lyase_/UTRA_dom_sf"/>
</dbReference>
<dbReference type="SUPFAM" id="SSF64288">
    <property type="entry name" value="Chorismate lyase-like"/>
    <property type="match status" value="1"/>
</dbReference>
<dbReference type="Pfam" id="PF00392">
    <property type="entry name" value="GntR"/>
    <property type="match status" value="1"/>
</dbReference>
<protein>
    <recommendedName>
        <fullName evidence="4">Histidine utilization repressor</fullName>
    </recommendedName>
</protein>
<dbReference type="Pfam" id="PF07702">
    <property type="entry name" value="UTRA"/>
    <property type="match status" value="1"/>
</dbReference>
<feature type="domain" description="HTH gntR-type" evidence="5">
    <location>
        <begin position="10"/>
        <end position="78"/>
    </location>
</feature>
<evidence type="ECO:0000259" key="5">
    <source>
        <dbReference type="PROSITE" id="PS50949"/>
    </source>
</evidence>
<organism evidence="6 7">
    <name type="scientific">Ramlibacter cellulosilyticus</name>
    <dbReference type="NCBI Taxonomy" id="2764187"/>
    <lineage>
        <taxon>Bacteria</taxon>
        <taxon>Pseudomonadati</taxon>
        <taxon>Pseudomonadota</taxon>
        <taxon>Betaproteobacteria</taxon>
        <taxon>Burkholderiales</taxon>
        <taxon>Comamonadaceae</taxon>
        <taxon>Ramlibacter</taxon>
    </lineage>
</organism>
<keyword evidence="7" id="KW-1185">Reference proteome</keyword>
<dbReference type="Gene3D" id="3.40.1410.10">
    <property type="entry name" value="Chorismate lyase-like"/>
    <property type="match status" value="1"/>
</dbReference>
<dbReference type="AlphaFoldDB" id="A0A923MS10"/>
<dbReference type="PANTHER" id="PTHR44846:SF16">
    <property type="entry name" value="TRANSCRIPTIONAL REGULATOR PHNF-RELATED"/>
    <property type="match status" value="1"/>
</dbReference>
<comment type="caution">
    <text evidence="6">The sequence shown here is derived from an EMBL/GenBank/DDBJ whole genome shotgun (WGS) entry which is preliminary data.</text>
</comment>
<keyword evidence="3" id="KW-0804">Transcription</keyword>
<dbReference type="InterPro" id="IPR011663">
    <property type="entry name" value="UTRA"/>
</dbReference>